<dbReference type="EMBL" id="VFML01000001">
    <property type="protein sequence ID" value="TQJ01241.1"/>
    <property type="molecule type" value="Genomic_DNA"/>
</dbReference>
<feature type="domain" description="Solute-binding protein family 5" evidence="2">
    <location>
        <begin position="90"/>
        <end position="426"/>
    </location>
</feature>
<dbReference type="Gene3D" id="3.10.105.10">
    <property type="entry name" value="Dipeptide-binding Protein, Domain 3"/>
    <property type="match status" value="1"/>
</dbReference>
<dbReference type="GO" id="GO:0042597">
    <property type="term" value="C:periplasmic space"/>
    <property type="evidence" value="ECO:0007669"/>
    <property type="project" value="UniProtKB-ARBA"/>
</dbReference>
<organism evidence="3 4">
    <name type="scientific">Amycolatopsis cihanbeyliensis</name>
    <dbReference type="NCBI Taxonomy" id="1128664"/>
    <lineage>
        <taxon>Bacteria</taxon>
        <taxon>Bacillati</taxon>
        <taxon>Actinomycetota</taxon>
        <taxon>Actinomycetes</taxon>
        <taxon>Pseudonocardiales</taxon>
        <taxon>Pseudonocardiaceae</taxon>
        <taxon>Amycolatopsis</taxon>
    </lineage>
</organism>
<sequence>MGNRTIGALCLGLALVATSAGCDSGAPTEPAVSPTAQAEQGPVAEGGTLVFGQTSGVAQLDPNTIASAAQTQLQTLLWNGLTTWAPDNTAQPDLAESWQHSPDFTSWTFNLRSGVQYHNGKPFTAAEAKKNFERVLDPEVPAQVATKIDMVSRVTAENDTTLVLELERPNPQLPAAIVDVKMSDVDDIANVDRNGNGTGPYELRAFVPDQTVELVRNEDYWGERPHLDEVTIVRYADATAAQTAMRSGEVDVLAAVAPDSAAGLATEGRQLLTAEEPASYVVWELDTTSPPFDNPVARQALSYAADRESMMDAGYAGYGIATPANVVVNPNNEHYEQGLPAHQFDLDKAKELFAEAGVTEGSTLTFWTKSGSDPEWTTIGEILQQDLAKIGITLDIQTAETSTWSAKFYPQGKRYPGTLAANYLSFTPLPGSYSLAWFADQGTCECNWSAPAEYNQAVATIESSAEGPELDTAITTAQRILNRESPIIVVGSTAFLSVAQQNVRGLWVQAEGTVHLEEAGFAA</sequence>
<proteinExistence type="predicted"/>
<name>A0A542DDU5_AMYCI</name>
<dbReference type="PROSITE" id="PS51257">
    <property type="entry name" value="PROKAR_LIPOPROTEIN"/>
    <property type="match status" value="1"/>
</dbReference>
<keyword evidence="1" id="KW-0732">Signal</keyword>
<keyword evidence="4" id="KW-1185">Reference proteome</keyword>
<dbReference type="InterPro" id="IPR000914">
    <property type="entry name" value="SBP_5_dom"/>
</dbReference>
<evidence type="ECO:0000259" key="2">
    <source>
        <dbReference type="Pfam" id="PF00496"/>
    </source>
</evidence>
<feature type="chain" id="PRO_5038413069" evidence="1">
    <location>
        <begin position="23"/>
        <end position="523"/>
    </location>
</feature>
<dbReference type="GO" id="GO:1904680">
    <property type="term" value="F:peptide transmembrane transporter activity"/>
    <property type="evidence" value="ECO:0007669"/>
    <property type="project" value="TreeGrafter"/>
</dbReference>
<protein>
    <submittedName>
        <fullName evidence="3">Peptide/nickel transport system substrate-binding protein</fullName>
    </submittedName>
</protein>
<comment type="caution">
    <text evidence="3">The sequence shown here is derived from an EMBL/GenBank/DDBJ whole genome shotgun (WGS) entry which is preliminary data.</text>
</comment>
<dbReference type="CDD" id="cd00995">
    <property type="entry name" value="PBP2_NikA_DppA_OppA_like"/>
    <property type="match status" value="1"/>
</dbReference>
<dbReference type="GO" id="GO:0043190">
    <property type="term" value="C:ATP-binding cassette (ABC) transporter complex"/>
    <property type="evidence" value="ECO:0007669"/>
    <property type="project" value="InterPro"/>
</dbReference>
<feature type="signal peptide" evidence="1">
    <location>
        <begin position="1"/>
        <end position="22"/>
    </location>
</feature>
<dbReference type="PIRSF" id="PIRSF002741">
    <property type="entry name" value="MppA"/>
    <property type="match status" value="1"/>
</dbReference>
<evidence type="ECO:0000313" key="4">
    <source>
        <dbReference type="Proteomes" id="UP000320876"/>
    </source>
</evidence>
<dbReference type="Gene3D" id="3.40.190.10">
    <property type="entry name" value="Periplasmic binding protein-like II"/>
    <property type="match status" value="1"/>
</dbReference>
<evidence type="ECO:0000313" key="3">
    <source>
        <dbReference type="EMBL" id="TQJ01241.1"/>
    </source>
</evidence>
<reference evidence="3 4" key="1">
    <citation type="submission" date="2019-06" db="EMBL/GenBank/DDBJ databases">
        <title>Sequencing the genomes of 1000 actinobacteria strains.</title>
        <authorList>
            <person name="Klenk H.-P."/>
        </authorList>
    </citation>
    <scope>NUCLEOTIDE SEQUENCE [LARGE SCALE GENOMIC DNA]</scope>
    <source>
        <strain evidence="3 4">DSM 45679</strain>
    </source>
</reference>
<dbReference type="SUPFAM" id="SSF53850">
    <property type="entry name" value="Periplasmic binding protein-like II"/>
    <property type="match status" value="1"/>
</dbReference>
<dbReference type="RefSeq" id="WP_170220701.1">
    <property type="nucleotide sequence ID" value="NZ_VFML01000001.1"/>
</dbReference>
<dbReference type="Pfam" id="PF00496">
    <property type="entry name" value="SBP_bac_5"/>
    <property type="match status" value="1"/>
</dbReference>
<accession>A0A542DDU5</accession>
<dbReference type="Proteomes" id="UP000320876">
    <property type="component" value="Unassembled WGS sequence"/>
</dbReference>
<dbReference type="InterPro" id="IPR030678">
    <property type="entry name" value="Peptide/Ni-bd"/>
</dbReference>
<dbReference type="InterPro" id="IPR039424">
    <property type="entry name" value="SBP_5"/>
</dbReference>
<dbReference type="AlphaFoldDB" id="A0A542DDU5"/>
<gene>
    <name evidence="3" type="ORF">FB471_0907</name>
</gene>
<evidence type="ECO:0000256" key="1">
    <source>
        <dbReference type="SAM" id="SignalP"/>
    </source>
</evidence>
<dbReference type="PANTHER" id="PTHR30290">
    <property type="entry name" value="PERIPLASMIC BINDING COMPONENT OF ABC TRANSPORTER"/>
    <property type="match status" value="1"/>
</dbReference>
<dbReference type="GO" id="GO:0015833">
    <property type="term" value="P:peptide transport"/>
    <property type="evidence" value="ECO:0007669"/>
    <property type="project" value="TreeGrafter"/>
</dbReference>